<name>A0ABV3Z933_9BACT</name>
<dbReference type="Proteomes" id="UP001560573">
    <property type="component" value="Unassembled WGS sequence"/>
</dbReference>
<dbReference type="InterPro" id="IPR037523">
    <property type="entry name" value="VOC_core"/>
</dbReference>
<dbReference type="RefSeq" id="WP_369327769.1">
    <property type="nucleotide sequence ID" value="NZ_JAULBC010000001.1"/>
</dbReference>
<keyword evidence="3" id="KW-1185">Reference proteome</keyword>
<protein>
    <recommendedName>
        <fullName evidence="1">VOC domain-containing protein</fullName>
    </recommendedName>
</protein>
<dbReference type="PROSITE" id="PS51819">
    <property type="entry name" value="VOC"/>
    <property type="match status" value="1"/>
</dbReference>
<proteinExistence type="predicted"/>
<dbReference type="EMBL" id="JAULBC010000001">
    <property type="protein sequence ID" value="MEX6686372.1"/>
    <property type="molecule type" value="Genomic_DNA"/>
</dbReference>
<evidence type="ECO:0000313" key="2">
    <source>
        <dbReference type="EMBL" id="MEX6686372.1"/>
    </source>
</evidence>
<comment type="caution">
    <text evidence="2">The sequence shown here is derived from an EMBL/GenBank/DDBJ whole genome shotgun (WGS) entry which is preliminary data.</text>
</comment>
<gene>
    <name evidence="2" type="ORF">QTN47_02645</name>
</gene>
<organism evidence="2 3">
    <name type="scientific">Danxiaibacter flavus</name>
    <dbReference type="NCBI Taxonomy" id="3049108"/>
    <lineage>
        <taxon>Bacteria</taxon>
        <taxon>Pseudomonadati</taxon>
        <taxon>Bacteroidota</taxon>
        <taxon>Chitinophagia</taxon>
        <taxon>Chitinophagales</taxon>
        <taxon>Chitinophagaceae</taxon>
        <taxon>Danxiaibacter</taxon>
    </lineage>
</organism>
<evidence type="ECO:0000313" key="3">
    <source>
        <dbReference type="Proteomes" id="UP001560573"/>
    </source>
</evidence>
<dbReference type="InterPro" id="IPR029068">
    <property type="entry name" value="Glyas_Bleomycin-R_OHBP_Dase"/>
</dbReference>
<reference evidence="2 3" key="1">
    <citation type="submission" date="2023-07" db="EMBL/GenBank/DDBJ databases">
        <authorList>
            <person name="Lian W.-H."/>
        </authorList>
    </citation>
    <scope>NUCLEOTIDE SEQUENCE [LARGE SCALE GENOMIC DNA]</scope>
    <source>
        <strain evidence="2 3">SYSU DXS3180</strain>
    </source>
</reference>
<accession>A0ABV3Z933</accession>
<dbReference type="SUPFAM" id="SSF54593">
    <property type="entry name" value="Glyoxalase/Bleomycin resistance protein/Dihydroxybiphenyl dioxygenase"/>
    <property type="match status" value="1"/>
</dbReference>
<evidence type="ECO:0000259" key="1">
    <source>
        <dbReference type="PROSITE" id="PS51819"/>
    </source>
</evidence>
<dbReference type="Gene3D" id="3.10.180.10">
    <property type="entry name" value="2,3-Dihydroxybiphenyl 1,2-Dioxygenase, domain 1"/>
    <property type="match status" value="1"/>
</dbReference>
<sequence length="67" mass="7635">MRNFLAPPAPGGWNRFQLQVENIESVVEDLKKHGATFRNKIVQGVRGKQILLEDPSKNVIELFEFPS</sequence>
<feature type="domain" description="VOC" evidence="1">
    <location>
        <begin position="1"/>
        <end position="65"/>
    </location>
</feature>